<keyword evidence="2 6" id="KW-1003">Cell membrane</keyword>
<comment type="caution">
    <text evidence="8">The sequence shown here is derived from an EMBL/GenBank/DDBJ whole genome shotgun (WGS) entry which is preliminary data.</text>
</comment>
<evidence type="ECO:0000256" key="2">
    <source>
        <dbReference type="ARBA" id="ARBA00022475"/>
    </source>
</evidence>
<feature type="transmembrane region" description="Helical" evidence="6">
    <location>
        <begin position="166"/>
        <end position="184"/>
    </location>
</feature>
<gene>
    <name evidence="8" type="ORF">NE695_07910</name>
</gene>
<name>A0ABT1RYR8_9FIRM</name>
<dbReference type="GeneID" id="90533738"/>
<dbReference type="PANTHER" id="PTHR12677">
    <property type="entry name" value="GOLGI APPARATUS MEMBRANE PROTEIN TVP38-RELATED"/>
    <property type="match status" value="1"/>
</dbReference>
<dbReference type="InterPro" id="IPR032816">
    <property type="entry name" value="VTT_dom"/>
</dbReference>
<dbReference type="PANTHER" id="PTHR12677:SF59">
    <property type="entry name" value="GOLGI APPARATUS MEMBRANE PROTEIN TVP38-RELATED"/>
    <property type="match status" value="1"/>
</dbReference>
<feature type="transmembrane region" description="Helical" evidence="6">
    <location>
        <begin position="139"/>
        <end position="159"/>
    </location>
</feature>
<dbReference type="Proteomes" id="UP001524473">
    <property type="component" value="Unassembled WGS sequence"/>
</dbReference>
<evidence type="ECO:0000256" key="4">
    <source>
        <dbReference type="ARBA" id="ARBA00022989"/>
    </source>
</evidence>
<dbReference type="Pfam" id="PF09335">
    <property type="entry name" value="VTT_dom"/>
    <property type="match status" value="1"/>
</dbReference>
<dbReference type="RefSeq" id="WP_066867089.1">
    <property type="nucleotide sequence ID" value="NZ_CABKVV010000014.1"/>
</dbReference>
<keyword evidence="5 6" id="KW-0472">Membrane</keyword>
<evidence type="ECO:0000256" key="1">
    <source>
        <dbReference type="ARBA" id="ARBA00004651"/>
    </source>
</evidence>
<feature type="transmembrane region" description="Helical" evidence="6">
    <location>
        <begin position="83"/>
        <end position="108"/>
    </location>
</feature>
<dbReference type="InterPro" id="IPR015414">
    <property type="entry name" value="TMEM64"/>
</dbReference>
<evidence type="ECO:0000256" key="3">
    <source>
        <dbReference type="ARBA" id="ARBA00022692"/>
    </source>
</evidence>
<evidence type="ECO:0000313" key="8">
    <source>
        <dbReference type="EMBL" id="MCQ4839837.1"/>
    </source>
</evidence>
<keyword evidence="3 6" id="KW-0812">Transmembrane</keyword>
<evidence type="ECO:0000259" key="7">
    <source>
        <dbReference type="Pfam" id="PF09335"/>
    </source>
</evidence>
<proteinExistence type="inferred from homology"/>
<evidence type="ECO:0000256" key="5">
    <source>
        <dbReference type="ARBA" id="ARBA00023136"/>
    </source>
</evidence>
<evidence type="ECO:0000313" key="9">
    <source>
        <dbReference type="Proteomes" id="UP001524473"/>
    </source>
</evidence>
<comment type="subcellular location">
    <subcellularLocation>
        <location evidence="1 6">Cell membrane</location>
        <topology evidence="1 6">Multi-pass membrane protein</topology>
    </subcellularLocation>
</comment>
<feature type="transmembrane region" description="Helical" evidence="6">
    <location>
        <begin position="50"/>
        <end position="71"/>
    </location>
</feature>
<feature type="transmembrane region" description="Helical" evidence="6">
    <location>
        <begin position="196"/>
        <end position="220"/>
    </location>
</feature>
<dbReference type="EMBL" id="JANFZH010000015">
    <property type="protein sequence ID" value="MCQ4839837.1"/>
    <property type="molecule type" value="Genomic_DNA"/>
</dbReference>
<protein>
    <recommendedName>
        <fullName evidence="6">TVP38/TMEM64 family membrane protein</fullName>
    </recommendedName>
</protein>
<reference evidence="8 9" key="1">
    <citation type="submission" date="2022-06" db="EMBL/GenBank/DDBJ databases">
        <title>Isolation of gut microbiota from human fecal samples.</title>
        <authorList>
            <person name="Pamer E.G."/>
            <person name="Barat B."/>
            <person name="Waligurski E."/>
            <person name="Medina S."/>
            <person name="Paddock L."/>
            <person name="Mostad J."/>
        </authorList>
    </citation>
    <scope>NUCLEOTIDE SEQUENCE [LARGE SCALE GENOMIC DNA]</scope>
    <source>
        <strain evidence="8 9">DFI.9.73</strain>
    </source>
</reference>
<feature type="domain" description="VTT" evidence="7">
    <location>
        <begin position="71"/>
        <end position="187"/>
    </location>
</feature>
<accession>A0ABT1RYR8</accession>
<keyword evidence="4 6" id="KW-1133">Transmembrane helix</keyword>
<organism evidence="8 9">
    <name type="scientific">Neglectibacter timonensis</name>
    <dbReference type="NCBI Taxonomy" id="1776382"/>
    <lineage>
        <taxon>Bacteria</taxon>
        <taxon>Bacillati</taxon>
        <taxon>Bacillota</taxon>
        <taxon>Clostridia</taxon>
        <taxon>Eubacteriales</taxon>
        <taxon>Oscillospiraceae</taxon>
        <taxon>Neglectibacter</taxon>
    </lineage>
</organism>
<comment type="similarity">
    <text evidence="6">Belongs to the TVP38/TMEM64 family.</text>
</comment>
<sequence length="253" mass="28081">MKRDKKKRIAAVASLAVFLIFTGAICWFVGKPMVEFVSEPEKFRAWVDASGAWGRLAFIGMMAFQIVVAFIPGEPLEIGAGYAFGAVEGTGLCLLGALLGSVTVFLFVKKFGMRFVALFVSEEKIRSLKFLQNEKRLNLIAYILFLIPGTPKDVMTYIVGLTPMKLSFWIFITLTARIPSVITSTIGGDALGTQNYLFAVIVFAATAVLSGLGILLYRCYMKKREERDRREKAEKIPQAKRISLCRQTENPVA</sequence>
<keyword evidence="9" id="KW-1185">Reference proteome</keyword>
<evidence type="ECO:0000256" key="6">
    <source>
        <dbReference type="RuleBase" id="RU366058"/>
    </source>
</evidence>